<keyword evidence="2 3" id="KW-1015">Disulfide bond</keyword>
<dbReference type="Gene3D" id="4.10.400.10">
    <property type="entry name" value="Low-density Lipoprotein Receptor"/>
    <property type="match status" value="1"/>
</dbReference>
<dbReference type="InterPro" id="IPR036055">
    <property type="entry name" value="LDL_receptor-like_sf"/>
</dbReference>
<protein>
    <recommendedName>
        <fullName evidence="4">CUB domain-containing protein</fullName>
    </recommendedName>
</protein>
<dbReference type="SMART" id="SM00192">
    <property type="entry name" value="LDLa"/>
    <property type="match status" value="1"/>
</dbReference>
<dbReference type="SUPFAM" id="SSF49854">
    <property type="entry name" value="Spermadhesin, CUB domain"/>
    <property type="match status" value="1"/>
</dbReference>
<feature type="disulfide bond" evidence="3">
    <location>
        <begin position="31"/>
        <end position="46"/>
    </location>
</feature>
<feature type="non-terminal residue" evidence="5">
    <location>
        <position position="1"/>
    </location>
</feature>
<evidence type="ECO:0000256" key="1">
    <source>
        <dbReference type="ARBA" id="ARBA00022737"/>
    </source>
</evidence>
<gene>
    <name evidence="5" type="ORF">BaRGS_00007306</name>
</gene>
<reference evidence="5 6" key="1">
    <citation type="journal article" date="2023" name="Sci. Data">
        <title>Genome assembly of the Korean intertidal mud-creeper Batillaria attramentaria.</title>
        <authorList>
            <person name="Patra A.K."/>
            <person name="Ho P.T."/>
            <person name="Jun S."/>
            <person name="Lee S.J."/>
            <person name="Kim Y."/>
            <person name="Won Y.J."/>
        </authorList>
    </citation>
    <scope>NUCLEOTIDE SEQUENCE [LARGE SCALE GENOMIC DNA]</scope>
    <source>
        <strain evidence="5">Wonlab-2016</strain>
    </source>
</reference>
<dbReference type="PROSITE" id="PS50068">
    <property type="entry name" value="LDLRA_2"/>
    <property type="match status" value="1"/>
</dbReference>
<evidence type="ECO:0000313" key="6">
    <source>
        <dbReference type="Proteomes" id="UP001519460"/>
    </source>
</evidence>
<dbReference type="CDD" id="cd00112">
    <property type="entry name" value="LDLa"/>
    <property type="match status" value="1"/>
</dbReference>
<accession>A0ABD0LQ96</accession>
<dbReference type="EMBL" id="JACVVK020000031">
    <property type="protein sequence ID" value="KAK7501502.1"/>
    <property type="molecule type" value="Genomic_DNA"/>
</dbReference>
<dbReference type="InterPro" id="IPR035914">
    <property type="entry name" value="Sperma_CUB_dom_sf"/>
</dbReference>
<dbReference type="PANTHER" id="PTHR24251:SF37">
    <property type="entry name" value="CUB DOMAIN-CONTAINING PROTEIN"/>
    <property type="match status" value="1"/>
</dbReference>
<comment type="caution">
    <text evidence="5">The sequence shown here is derived from an EMBL/GenBank/DDBJ whole genome shotgun (WGS) entry which is preliminary data.</text>
</comment>
<dbReference type="Pfam" id="PF00057">
    <property type="entry name" value="Ldl_recept_a"/>
    <property type="match status" value="1"/>
</dbReference>
<evidence type="ECO:0000313" key="5">
    <source>
        <dbReference type="EMBL" id="KAK7501502.1"/>
    </source>
</evidence>
<evidence type="ECO:0000259" key="4">
    <source>
        <dbReference type="PROSITE" id="PS01180"/>
    </source>
</evidence>
<dbReference type="SMART" id="SM00042">
    <property type="entry name" value="CUB"/>
    <property type="match status" value="1"/>
</dbReference>
<proteinExistence type="predicted"/>
<name>A0ABD0LQ96_9CAEN</name>
<dbReference type="PANTHER" id="PTHR24251">
    <property type="entry name" value="OVOCHYMASE-RELATED"/>
    <property type="match status" value="1"/>
</dbReference>
<comment type="caution">
    <text evidence="3">Lacks conserved residue(s) required for the propagation of feature annotation.</text>
</comment>
<dbReference type="CDD" id="cd00041">
    <property type="entry name" value="CUB"/>
    <property type="match status" value="1"/>
</dbReference>
<dbReference type="SUPFAM" id="SSF57424">
    <property type="entry name" value="LDL receptor-like module"/>
    <property type="match status" value="1"/>
</dbReference>
<keyword evidence="1" id="KW-0677">Repeat</keyword>
<evidence type="ECO:0000256" key="2">
    <source>
        <dbReference type="ARBA" id="ARBA00023157"/>
    </source>
</evidence>
<evidence type="ECO:0000256" key="3">
    <source>
        <dbReference type="PROSITE-ProRule" id="PRU00124"/>
    </source>
</evidence>
<dbReference type="InterPro" id="IPR023415">
    <property type="entry name" value="LDLR_class-A_CS"/>
</dbReference>
<dbReference type="InterPro" id="IPR002172">
    <property type="entry name" value="LDrepeatLR_classA_rpt"/>
</dbReference>
<dbReference type="AlphaFoldDB" id="A0ABD0LQ96"/>
<feature type="domain" description="CUB" evidence="4">
    <location>
        <begin position="55"/>
        <end position="171"/>
    </location>
</feature>
<dbReference type="PROSITE" id="PS01180">
    <property type="entry name" value="CUB"/>
    <property type="match status" value="1"/>
</dbReference>
<organism evidence="5 6">
    <name type="scientific">Batillaria attramentaria</name>
    <dbReference type="NCBI Taxonomy" id="370345"/>
    <lineage>
        <taxon>Eukaryota</taxon>
        <taxon>Metazoa</taxon>
        <taxon>Spiralia</taxon>
        <taxon>Lophotrochozoa</taxon>
        <taxon>Mollusca</taxon>
        <taxon>Gastropoda</taxon>
        <taxon>Caenogastropoda</taxon>
        <taxon>Sorbeoconcha</taxon>
        <taxon>Cerithioidea</taxon>
        <taxon>Batillariidae</taxon>
        <taxon>Batillaria</taxon>
    </lineage>
</organism>
<dbReference type="FunFam" id="2.60.120.290:FF:000013">
    <property type="entry name" value="Membrane frizzled-related protein"/>
    <property type="match status" value="1"/>
</dbReference>
<dbReference type="InterPro" id="IPR000859">
    <property type="entry name" value="CUB_dom"/>
</dbReference>
<dbReference type="Proteomes" id="UP001519460">
    <property type="component" value="Unassembled WGS sequence"/>
</dbReference>
<dbReference type="PROSITE" id="PS01209">
    <property type="entry name" value="LDLRA_1"/>
    <property type="match status" value="1"/>
</dbReference>
<dbReference type="Gene3D" id="2.60.120.290">
    <property type="entry name" value="Spermadhesin, CUB domain"/>
    <property type="match status" value="1"/>
</dbReference>
<dbReference type="Pfam" id="PF00431">
    <property type="entry name" value="CUB"/>
    <property type="match status" value="1"/>
</dbReference>
<keyword evidence="6" id="KW-1185">Reference proteome</keyword>
<sequence>GQLHGRNIPRCPPQFVTCNNTGICLNHSHLCDGVNHCLDSEDELHCPTMSLTSGCGDNSVHIGEPRGIIMSMNFPHNYTNNAHCRWDIFVPAGNRVHLEFLPLFHVEMDGGNICSHDSVYIYDGDLQHLVGQFCGNTVPPPITLSSNHAIVGFSSDGSTTGTGFGLQWDTLPASGTGKSCTTTLNNSVFHFSLNQRVICVKE</sequence>